<protein>
    <submittedName>
        <fullName evidence="2">Plasmid stabilization protein</fullName>
    </submittedName>
</protein>
<dbReference type="InterPro" id="IPR013321">
    <property type="entry name" value="Arc_rbn_hlx_hlx"/>
</dbReference>
<sequence>MAVLTIRNLDDSLKAALRVRAAQQGLSMEEEVRRILQQVLFPQKVQKGFGTRVRQKILAVSDGWDLELPARSMPRPPPDFSEE</sequence>
<dbReference type="SUPFAM" id="SSF47598">
    <property type="entry name" value="Ribbon-helix-helix"/>
    <property type="match status" value="1"/>
</dbReference>
<evidence type="ECO:0000313" key="2">
    <source>
        <dbReference type="EMBL" id="WGZ90597.1"/>
    </source>
</evidence>
<dbReference type="GO" id="GO:0006355">
    <property type="term" value="P:regulation of DNA-templated transcription"/>
    <property type="evidence" value="ECO:0007669"/>
    <property type="project" value="InterPro"/>
</dbReference>
<reference evidence="2" key="1">
    <citation type="journal article" date="2023" name="Int. J. Mol. Sci.">
        <title>Metagenomics Revealed a New Genus 'Candidatus Thiocaldithrix dubininis' gen. nov., sp. nov. and a New Species 'Candidatus Thiothrix putei' sp. nov. in the Family Thiotrichaceae, Some Members of Which Have Traits of Both Na+- and H+-Motive Energetics.</title>
        <authorList>
            <person name="Ravin N.V."/>
            <person name="Muntyan M.S."/>
            <person name="Smolyakov D.D."/>
            <person name="Rudenko T.S."/>
            <person name="Beletsky A.V."/>
            <person name="Mardanov A.V."/>
            <person name="Grabovich M.Y."/>
        </authorList>
    </citation>
    <scope>NUCLEOTIDE SEQUENCE</scope>
    <source>
        <strain evidence="2">GKL-01</strain>
    </source>
</reference>
<dbReference type="InterPro" id="IPR010985">
    <property type="entry name" value="Ribbon_hlx_hlx"/>
</dbReference>
<dbReference type="EMBL" id="CP124755">
    <property type="protein sequence ID" value="WGZ90597.1"/>
    <property type="molecule type" value="Genomic_DNA"/>
</dbReference>
<dbReference type="AlphaFoldDB" id="A0AA95H432"/>
<dbReference type="KEGG" id="tdu:QJT80_14065"/>
<gene>
    <name evidence="2" type="ORF">QJT80_14065</name>
</gene>
<reference evidence="2" key="2">
    <citation type="submission" date="2023-04" db="EMBL/GenBank/DDBJ databases">
        <authorList>
            <person name="Beletskiy A.V."/>
            <person name="Mardanov A.V."/>
            <person name="Ravin N.V."/>
        </authorList>
    </citation>
    <scope>NUCLEOTIDE SEQUENCE</scope>
    <source>
        <strain evidence="2">GKL-01</strain>
    </source>
</reference>
<feature type="domain" description="Antitoxin FitA-like ribbon-helix-helix" evidence="1">
    <location>
        <begin position="2"/>
        <end position="39"/>
    </location>
</feature>
<organism evidence="2">
    <name type="scientific">Candidatus Thiocaldithrix dubininis</name>
    <dbReference type="NCBI Taxonomy" id="3080823"/>
    <lineage>
        <taxon>Bacteria</taxon>
        <taxon>Pseudomonadati</taxon>
        <taxon>Pseudomonadota</taxon>
        <taxon>Gammaproteobacteria</taxon>
        <taxon>Thiotrichales</taxon>
        <taxon>Thiotrichaceae</taxon>
        <taxon>Candidatus Thiocaldithrix</taxon>
    </lineage>
</organism>
<dbReference type="Proteomes" id="UP001300672">
    <property type="component" value="Chromosome"/>
</dbReference>
<evidence type="ECO:0000259" key="1">
    <source>
        <dbReference type="Pfam" id="PF22513"/>
    </source>
</evidence>
<accession>A0AA95H432</accession>
<proteinExistence type="predicted"/>
<dbReference type="Gene3D" id="1.10.1220.10">
    <property type="entry name" value="Met repressor-like"/>
    <property type="match status" value="1"/>
</dbReference>
<dbReference type="InterPro" id="IPR053853">
    <property type="entry name" value="FitA-like_RHH"/>
</dbReference>
<name>A0AA95H432_9GAMM</name>
<dbReference type="Pfam" id="PF22513">
    <property type="entry name" value="FitA-like_RHH"/>
    <property type="match status" value="1"/>
</dbReference>